<gene>
    <name evidence="7" type="ORF">GCM10023094_22920</name>
</gene>
<evidence type="ECO:0000259" key="6">
    <source>
        <dbReference type="Pfam" id="PF00441"/>
    </source>
</evidence>
<evidence type="ECO:0000256" key="1">
    <source>
        <dbReference type="ARBA" id="ARBA00001974"/>
    </source>
</evidence>
<evidence type="ECO:0000256" key="4">
    <source>
        <dbReference type="ARBA" id="ARBA00022827"/>
    </source>
</evidence>
<proteinExistence type="inferred from homology"/>
<name>A0ABP8P358_9NOCA</name>
<dbReference type="InterPro" id="IPR009100">
    <property type="entry name" value="AcylCoA_DH/oxidase_NM_dom_sf"/>
</dbReference>
<comment type="caution">
    <text evidence="7">The sequence shown here is derived from an EMBL/GenBank/DDBJ whole genome shotgun (WGS) entry which is preliminary data.</text>
</comment>
<feature type="domain" description="Acyl-CoA dehydrogenase/oxidase C-terminal" evidence="6">
    <location>
        <begin position="181"/>
        <end position="301"/>
    </location>
</feature>
<keyword evidence="3" id="KW-0285">Flavoprotein</keyword>
<dbReference type="EMBL" id="BAABFB010000036">
    <property type="protein sequence ID" value="GAA4478773.1"/>
    <property type="molecule type" value="Genomic_DNA"/>
</dbReference>
<evidence type="ECO:0000256" key="5">
    <source>
        <dbReference type="ARBA" id="ARBA00023002"/>
    </source>
</evidence>
<evidence type="ECO:0000256" key="3">
    <source>
        <dbReference type="ARBA" id="ARBA00022630"/>
    </source>
</evidence>
<protein>
    <submittedName>
        <fullName evidence="7">Acyl-CoA dehydrogenase family protein</fullName>
    </submittedName>
</protein>
<accession>A0ABP8P358</accession>
<organism evidence="7 8">
    <name type="scientific">Rhodococcus olei</name>
    <dbReference type="NCBI Taxonomy" id="2161675"/>
    <lineage>
        <taxon>Bacteria</taxon>
        <taxon>Bacillati</taxon>
        <taxon>Actinomycetota</taxon>
        <taxon>Actinomycetes</taxon>
        <taxon>Mycobacteriales</taxon>
        <taxon>Nocardiaceae</taxon>
        <taxon>Rhodococcus</taxon>
    </lineage>
</organism>
<dbReference type="InterPro" id="IPR009075">
    <property type="entry name" value="AcylCo_DH/oxidase_C"/>
</dbReference>
<dbReference type="Gene3D" id="1.20.140.10">
    <property type="entry name" value="Butyryl-CoA Dehydrogenase, subunit A, domain 3"/>
    <property type="match status" value="1"/>
</dbReference>
<dbReference type="SUPFAM" id="SSF56645">
    <property type="entry name" value="Acyl-CoA dehydrogenase NM domain-like"/>
    <property type="match status" value="1"/>
</dbReference>
<reference evidence="8" key="1">
    <citation type="journal article" date="2019" name="Int. J. Syst. Evol. Microbiol.">
        <title>The Global Catalogue of Microorganisms (GCM) 10K type strain sequencing project: providing services to taxonomists for standard genome sequencing and annotation.</title>
        <authorList>
            <consortium name="The Broad Institute Genomics Platform"/>
            <consortium name="The Broad Institute Genome Sequencing Center for Infectious Disease"/>
            <person name="Wu L."/>
            <person name="Ma J."/>
        </authorList>
    </citation>
    <scope>NUCLEOTIDE SEQUENCE [LARGE SCALE GENOMIC DNA]</scope>
    <source>
        <strain evidence="8">JCM 32206</strain>
    </source>
</reference>
<dbReference type="Proteomes" id="UP001501183">
    <property type="component" value="Unassembled WGS sequence"/>
</dbReference>
<evidence type="ECO:0000256" key="2">
    <source>
        <dbReference type="ARBA" id="ARBA00009347"/>
    </source>
</evidence>
<dbReference type="Gene3D" id="1.10.540.10">
    <property type="entry name" value="Acyl-CoA dehydrogenase/oxidase, N-terminal domain"/>
    <property type="match status" value="1"/>
</dbReference>
<dbReference type="SUPFAM" id="SSF47203">
    <property type="entry name" value="Acyl-CoA dehydrogenase C-terminal domain-like"/>
    <property type="match status" value="1"/>
</dbReference>
<dbReference type="PANTHER" id="PTHR43884">
    <property type="entry name" value="ACYL-COA DEHYDROGENASE"/>
    <property type="match status" value="1"/>
</dbReference>
<dbReference type="Pfam" id="PF00441">
    <property type="entry name" value="Acyl-CoA_dh_1"/>
    <property type="match status" value="1"/>
</dbReference>
<dbReference type="InterPro" id="IPR037069">
    <property type="entry name" value="AcylCoA_DH/ox_N_sf"/>
</dbReference>
<keyword evidence="5" id="KW-0560">Oxidoreductase</keyword>
<keyword evidence="4" id="KW-0274">FAD</keyword>
<comment type="similarity">
    <text evidence="2">Belongs to the acyl-CoA dehydrogenase family.</text>
</comment>
<dbReference type="RefSeq" id="WP_345344839.1">
    <property type="nucleotide sequence ID" value="NZ_BAABFB010000036.1"/>
</dbReference>
<sequence>MSTELDDLTRMLDQVLETSGETTGFDRVLWETLAGLGLTRLTAAESVGGSGGGWPEAAVLLAAAGANAAPAPIAENDLLAGWLADSAELPPTGPASVRTVAVLGSDGVAQHVPWARDADTLVLLWPHGDGHRVMQVAPGDVEVTEAANLAGEPRDRVVVDPTALDGVPVPATVARELHLRGALARALTMTGASGRVLDIVVGHTTTRTQFGRPVAAFQAVQHLVADIATNDALARAATEAAVASVLEHGFDSTATELAIAAARSCAGHAASTIVRNAHQAMGAIGFTAEHPLHRFTNRLLAWRGEFGSVRSWDDALTAAATAAGSAGLWSLICR</sequence>
<dbReference type="PANTHER" id="PTHR43884:SF20">
    <property type="entry name" value="ACYL-COA DEHYDROGENASE FADE28"/>
    <property type="match status" value="1"/>
</dbReference>
<comment type="cofactor">
    <cofactor evidence="1">
        <name>FAD</name>
        <dbReference type="ChEBI" id="CHEBI:57692"/>
    </cofactor>
</comment>
<evidence type="ECO:0000313" key="7">
    <source>
        <dbReference type="EMBL" id="GAA4478773.1"/>
    </source>
</evidence>
<keyword evidence="8" id="KW-1185">Reference proteome</keyword>
<evidence type="ECO:0000313" key="8">
    <source>
        <dbReference type="Proteomes" id="UP001501183"/>
    </source>
</evidence>
<dbReference type="InterPro" id="IPR036250">
    <property type="entry name" value="AcylCo_DH-like_C"/>
</dbReference>